<proteinExistence type="predicted"/>
<sequence>MDIKPQEKFAKETKKKLDSNIYNTDNIETYSENILNNQTLNICNNNKSTIKDCTNLYKIMHYYELILSVLDDKVPLDDIDLTILSFSIASVCYILFTTGLIVYANRVSMCVFVDILYLLTLLVLHVICIVIIVSNKKCNINMIVVSYFTCLMFSNILMKSLYILYSLLTLKIDEINIRNTKYKIIKNVFTKKRKSLNPRLYYNIRHAENVIDVFNNKRINIIDATDIVYCKRLISVKSLLILIATMLVGSIQLITSFYTIWSEWSFHQIVYSSASQNFMYTCYPYQSYYIDIIKSQWYIYCIIVFIIILNLIVNMKYKKQENFLDYSKRSVHLPFNSGVIMIYMVLYIIYFAFQGIFVIVMPHVILHRLTMFNAFFIASIGICLVHQRNYYTYVMNFQKSKLNDTNFTFKSYKLSKFKERANVNRYELSSYRNFNYSSKDPSTSLPVLKKRLYSNIIDKDVNKITRLPSKNKVLKRYHHLIMVNSGVSKTIILNILVYTREKTEKSLQVANFQYERYKDDEGIENDLSDIDYVKLPNKLKAQDIGRVALMKNTSVRKAVIIVAKGNPNCRVPTHVGVYKSQLRDILKVKMTMKEKLLSYDGTFCIHFDGKRTKSYIEGIKTAERVSNCLQGMSKFL</sequence>
<feature type="transmembrane region" description="Helical" evidence="1">
    <location>
        <begin position="338"/>
        <end position="359"/>
    </location>
</feature>
<feature type="transmembrane region" description="Helical" evidence="1">
    <location>
        <begin position="145"/>
        <end position="168"/>
    </location>
</feature>
<feature type="transmembrane region" description="Helical" evidence="1">
    <location>
        <begin position="365"/>
        <end position="385"/>
    </location>
</feature>
<keyword evidence="3" id="KW-1185">Reference proteome</keyword>
<gene>
    <name evidence="2" type="ORF">A3Q56_07781</name>
</gene>
<evidence type="ECO:0000256" key="1">
    <source>
        <dbReference type="SAM" id="Phobius"/>
    </source>
</evidence>
<dbReference type="Proteomes" id="UP000078046">
    <property type="component" value="Unassembled WGS sequence"/>
</dbReference>
<evidence type="ECO:0000313" key="3">
    <source>
        <dbReference type="Proteomes" id="UP000078046"/>
    </source>
</evidence>
<evidence type="ECO:0000313" key="2">
    <source>
        <dbReference type="EMBL" id="OAF64513.1"/>
    </source>
</evidence>
<keyword evidence="1" id="KW-0472">Membrane</keyword>
<feature type="transmembrane region" description="Helical" evidence="1">
    <location>
        <begin position="297"/>
        <end position="317"/>
    </location>
</feature>
<dbReference type="AlphaFoldDB" id="A0A177AT14"/>
<feature type="transmembrane region" description="Helical" evidence="1">
    <location>
        <begin position="239"/>
        <end position="261"/>
    </location>
</feature>
<accession>A0A177AT14</accession>
<keyword evidence="1" id="KW-1133">Transmembrane helix</keyword>
<protein>
    <submittedName>
        <fullName evidence="2">Uncharacterized protein</fullName>
    </submittedName>
</protein>
<reference evidence="2 3" key="1">
    <citation type="submission" date="2016-04" db="EMBL/GenBank/DDBJ databases">
        <title>The genome of Intoshia linei affirms orthonectids as highly simplified spiralians.</title>
        <authorList>
            <person name="Mikhailov K.V."/>
            <person name="Slusarev G.S."/>
            <person name="Nikitin M.A."/>
            <person name="Logacheva M.D."/>
            <person name="Penin A."/>
            <person name="Aleoshin V."/>
            <person name="Panchin Y.V."/>
        </authorList>
    </citation>
    <scope>NUCLEOTIDE SEQUENCE [LARGE SCALE GENOMIC DNA]</scope>
    <source>
        <strain evidence="2">Intl2013</strain>
        <tissue evidence="2">Whole animal</tissue>
    </source>
</reference>
<organism evidence="2 3">
    <name type="scientific">Intoshia linei</name>
    <dbReference type="NCBI Taxonomy" id="1819745"/>
    <lineage>
        <taxon>Eukaryota</taxon>
        <taxon>Metazoa</taxon>
        <taxon>Spiralia</taxon>
        <taxon>Lophotrochozoa</taxon>
        <taxon>Mesozoa</taxon>
        <taxon>Orthonectida</taxon>
        <taxon>Rhopaluridae</taxon>
        <taxon>Intoshia</taxon>
    </lineage>
</organism>
<comment type="caution">
    <text evidence="2">The sequence shown here is derived from an EMBL/GenBank/DDBJ whole genome shotgun (WGS) entry which is preliminary data.</text>
</comment>
<feature type="transmembrane region" description="Helical" evidence="1">
    <location>
        <begin position="81"/>
        <end position="103"/>
    </location>
</feature>
<dbReference type="EMBL" id="LWCA01001781">
    <property type="protein sequence ID" value="OAF64513.1"/>
    <property type="molecule type" value="Genomic_DNA"/>
</dbReference>
<name>A0A177AT14_9BILA</name>
<keyword evidence="1" id="KW-0812">Transmembrane</keyword>
<feature type="transmembrane region" description="Helical" evidence="1">
    <location>
        <begin position="115"/>
        <end position="133"/>
    </location>
</feature>